<evidence type="ECO:0000313" key="2">
    <source>
        <dbReference type="Proteomes" id="UP001597453"/>
    </source>
</evidence>
<dbReference type="Proteomes" id="UP001597453">
    <property type="component" value="Unassembled WGS sequence"/>
</dbReference>
<keyword evidence="2" id="KW-1185">Reference proteome</keyword>
<comment type="caution">
    <text evidence="1">The sequence shown here is derived from an EMBL/GenBank/DDBJ whole genome shotgun (WGS) entry which is preliminary data.</text>
</comment>
<evidence type="ECO:0000313" key="1">
    <source>
        <dbReference type="EMBL" id="MFD2675254.1"/>
    </source>
</evidence>
<proteinExistence type="predicted"/>
<gene>
    <name evidence="1" type="ORF">ACFSUQ_08100</name>
</gene>
<dbReference type="RefSeq" id="WP_281173238.1">
    <property type="nucleotide sequence ID" value="NZ_JBHUNF010000004.1"/>
</dbReference>
<sequence>MNTSYERWPEKPRERSTLPDAGRSLVGFLADRAAEAKNVSFAR</sequence>
<reference evidence="2" key="1">
    <citation type="journal article" date="2019" name="Int. J. Syst. Evol. Microbiol.">
        <title>The Global Catalogue of Microorganisms (GCM) 10K type strain sequencing project: providing services to taxonomists for standard genome sequencing and annotation.</title>
        <authorList>
            <consortium name="The Broad Institute Genomics Platform"/>
            <consortium name="The Broad Institute Genome Sequencing Center for Infectious Disease"/>
            <person name="Wu L."/>
            <person name="Ma J."/>
        </authorList>
    </citation>
    <scope>NUCLEOTIDE SEQUENCE [LARGE SCALE GENOMIC DNA]</scope>
    <source>
        <strain evidence="2">TISTR 1511</strain>
    </source>
</reference>
<dbReference type="EMBL" id="JBHUNF010000004">
    <property type="protein sequence ID" value="MFD2675254.1"/>
    <property type="molecule type" value="Genomic_DNA"/>
</dbReference>
<accession>A0ABW5RLE8</accession>
<name>A0ABW5RLE8_9MICO</name>
<organism evidence="1 2">
    <name type="scientific">Gulosibacter bifidus</name>
    <dbReference type="NCBI Taxonomy" id="272239"/>
    <lineage>
        <taxon>Bacteria</taxon>
        <taxon>Bacillati</taxon>
        <taxon>Actinomycetota</taxon>
        <taxon>Actinomycetes</taxon>
        <taxon>Micrococcales</taxon>
        <taxon>Microbacteriaceae</taxon>
        <taxon>Gulosibacter</taxon>
    </lineage>
</organism>
<protein>
    <submittedName>
        <fullName evidence="1">Uncharacterized protein</fullName>
    </submittedName>
</protein>